<sequence length="215" mass="23640">MRMSKVIERHGSKGGTEGRRDREADETTMLTRVLLIGEVKSIIPWSVAPASRTIEWPCPERDRSIVPEAERARPGGVKRRHGRRRGEDRNSSLPDSVAAVREEAAARWPGVGGWAREIMIFSSAEGTVMSIEFSVDRRVNELLVAKDRQGRDRVRVQVGDRSRNESRVESSRVESSRVESGGCTAIPSDKTRPTTAIIPTRAGGGDVESHTGGPC</sequence>
<dbReference type="AlphaFoldDB" id="A0A218Z7K7"/>
<protein>
    <submittedName>
        <fullName evidence="2">Uncharacterized protein</fullName>
    </submittedName>
</protein>
<reference evidence="2 3" key="1">
    <citation type="submission" date="2017-04" db="EMBL/GenBank/DDBJ databases">
        <title>Draft genome sequence of Marssonina coronaria NL1: causal agent of apple blotch.</title>
        <authorList>
            <person name="Cheng Q."/>
        </authorList>
    </citation>
    <scope>NUCLEOTIDE SEQUENCE [LARGE SCALE GENOMIC DNA]</scope>
    <source>
        <strain evidence="2 3">NL1</strain>
    </source>
</reference>
<feature type="region of interest" description="Disordered" evidence="1">
    <location>
        <begin position="158"/>
        <end position="215"/>
    </location>
</feature>
<accession>A0A218Z7K7</accession>
<keyword evidence="3" id="KW-1185">Reference proteome</keyword>
<gene>
    <name evidence="2" type="ORF">B2J93_1601</name>
</gene>
<dbReference type="Proteomes" id="UP000242519">
    <property type="component" value="Unassembled WGS sequence"/>
</dbReference>
<organism evidence="2 3">
    <name type="scientific">Diplocarpon coronariae</name>
    <dbReference type="NCBI Taxonomy" id="2795749"/>
    <lineage>
        <taxon>Eukaryota</taxon>
        <taxon>Fungi</taxon>
        <taxon>Dikarya</taxon>
        <taxon>Ascomycota</taxon>
        <taxon>Pezizomycotina</taxon>
        <taxon>Leotiomycetes</taxon>
        <taxon>Helotiales</taxon>
        <taxon>Drepanopezizaceae</taxon>
        <taxon>Diplocarpon</taxon>
    </lineage>
</organism>
<feature type="region of interest" description="Disordered" evidence="1">
    <location>
        <begin position="1"/>
        <end position="25"/>
    </location>
</feature>
<evidence type="ECO:0000313" key="2">
    <source>
        <dbReference type="EMBL" id="OWP04047.1"/>
    </source>
</evidence>
<proteinExistence type="predicted"/>
<evidence type="ECO:0000313" key="3">
    <source>
        <dbReference type="Proteomes" id="UP000242519"/>
    </source>
</evidence>
<feature type="compositionally biased region" description="Basic and acidic residues" evidence="1">
    <location>
        <begin position="158"/>
        <end position="177"/>
    </location>
</feature>
<dbReference type="EMBL" id="MZNU01000138">
    <property type="protein sequence ID" value="OWP04047.1"/>
    <property type="molecule type" value="Genomic_DNA"/>
</dbReference>
<feature type="region of interest" description="Disordered" evidence="1">
    <location>
        <begin position="65"/>
        <end position="96"/>
    </location>
</feature>
<dbReference type="InParanoid" id="A0A218Z7K7"/>
<comment type="caution">
    <text evidence="2">The sequence shown here is derived from an EMBL/GenBank/DDBJ whole genome shotgun (WGS) entry which is preliminary data.</text>
</comment>
<evidence type="ECO:0000256" key="1">
    <source>
        <dbReference type="SAM" id="MobiDB-lite"/>
    </source>
</evidence>
<name>A0A218Z7K7_9HELO</name>